<feature type="domain" description="DNA replication/recombination mediator RecO N-terminal" evidence="8">
    <location>
        <begin position="1"/>
        <end position="78"/>
    </location>
</feature>
<reference evidence="9 10" key="1">
    <citation type="submission" date="2023-12" db="EMBL/GenBank/DDBJ databases">
        <title>Baltic Sea Cyanobacteria.</title>
        <authorList>
            <person name="Delbaje E."/>
            <person name="Fewer D.P."/>
            <person name="Shishido T.K."/>
        </authorList>
    </citation>
    <scope>NUCLEOTIDE SEQUENCE [LARGE SCALE GENOMIC DNA]</scope>
    <source>
        <strain evidence="9 10">UHCC 0139</strain>
    </source>
</reference>
<evidence type="ECO:0000256" key="4">
    <source>
        <dbReference type="ARBA" id="ARBA00023172"/>
    </source>
</evidence>
<comment type="function">
    <text evidence="7">Involved in DNA repair and RecF pathway recombination.</text>
</comment>
<dbReference type="Proteomes" id="UP001304461">
    <property type="component" value="Unassembled WGS sequence"/>
</dbReference>
<keyword evidence="3 7" id="KW-0227">DNA damage</keyword>
<dbReference type="NCBIfam" id="TIGR00613">
    <property type="entry name" value="reco"/>
    <property type="match status" value="1"/>
</dbReference>
<organism evidence="9 10">
    <name type="scientific">Cyanobium gracile UHCC 0139</name>
    <dbReference type="NCBI Taxonomy" id="3110308"/>
    <lineage>
        <taxon>Bacteria</taxon>
        <taxon>Bacillati</taxon>
        <taxon>Cyanobacteriota</taxon>
        <taxon>Cyanophyceae</taxon>
        <taxon>Synechococcales</taxon>
        <taxon>Prochlorococcaceae</taxon>
        <taxon>Cyanobium</taxon>
    </lineage>
</organism>
<dbReference type="SUPFAM" id="SSF57863">
    <property type="entry name" value="ArfGap/RecO-like zinc finger"/>
    <property type="match status" value="1"/>
</dbReference>
<protein>
    <recommendedName>
        <fullName evidence="2 7">DNA repair protein RecO</fullName>
    </recommendedName>
    <alternativeName>
        <fullName evidence="6 7">Recombination protein O</fullName>
    </alternativeName>
</protein>
<dbReference type="InterPro" id="IPR003717">
    <property type="entry name" value="RecO"/>
</dbReference>
<comment type="similarity">
    <text evidence="1 7">Belongs to the RecO family.</text>
</comment>
<dbReference type="InterPro" id="IPR037278">
    <property type="entry name" value="ARFGAP/RecO"/>
</dbReference>
<evidence type="ECO:0000256" key="2">
    <source>
        <dbReference type="ARBA" id="ARBA00021310"/>
    </source>
</evidence>
<dbReference type="SUPFAM" id="SSF50249">
    <property type="entry name" value="Nucleic acid-binding proteins"/>
    <property type="match status" value="1"/>
</dbReference>
<dbReference type="HAMAP" id="MF_00201">
    <property type="entry name" value="RecO"/>
    <property type="match status" value="1"/>
</dbReference>
<evidence type="ECO:0000256" key="1">
    <source>
        <dbReference type="ARBA" id="ARBA00007452"/>
    </source>
</evidence>
<sequence>MPEQHLEGLALTCRPLGEHDRLLTLLSESEGLTRLAVPGARRPKSSLAAAVPLAHLVLQVGGRSGLRRVRQLRVLRNYSGLAQRLETLAAAQALAELCLKLVPAETPAPGVLADLLLQLGRLEAVVTERAERVEALAVAVQGSVHLLALGGFALPLQECVRSGDPLLPPIGDWAWRCSLLPGEGLAIGAVPGARVMLNPSELALLQRLTRPAPPRCRDGRLMGPEAVWLHLLDLVEAWCGEHLGQRPRAFRLLRTACDPMPSQPSEPA</sequence>
<keyword evidence="4 7" id="KW-0233">DNA recombination</keyword>
<dbReference type="PANTHER" id="PTHR33991">
    <property type="entry name" value="DNA REPAIR PROTEIN RECO"/>
    <property type="match status" value="1"/>
</dbReference>
<evidence type="ECO:0000256" key="5">
    <source>
        <dbReference type="ARBA" id="ARBA00023204"/>
    </source>
</evidence>
<dbReference type="Pfam" id="PF11967">
    <property type="entry name" value="RecO_N"/>
    <property type="match status" value="1"/>
</dbReference>
<dbReference type="Pfam" id="PF02565">
    <property type="entry name" value="RecO_C"/>
    <property type="match status" value="1"/>
</dbReference>
<evidence type="ECO:0000256" key="3">
    <source>
        <dbReference type="ARBA" id="ARBA00022763"/>
    </source>
</evidence>
<evidence type="ECO:0000256" key="7">
    <source>
        <dbReference type="HAMAP-Rule" id="MF_00201"/>
    </source>
</evidence>
<evidence type="ECO:0000256" key="6">
    <source>
        <dbReference type="ARBA" id="ARBA00033409"/>
    </source>
</evidence>
<dbReference type="InterPro" id="IPR012340">
    <property type="entry name" value="NA-bd_OB-fold"/>
</dbReference>
<dbReference type="RefSeq" id="WP_323305572.1">
    <property type="nucleotide sequence ID" value="NZ_JAYGHX010000005.1"/>
</dbReference>
<dbReference type="EMBL" id="JAYGHX010000005">
    <property type="protein sequence ID" value="MEA5391551.1"/>
    <property type="molecule type" value="Genomic_DNA"/>
</dbReference>
<keyword evidence="5 7" id="KW-0234">DNA repair</keyword>
<dbReference type="Gene3D" id="2.40.50.140">
    <property type="entry name" value="Nucleic acid-binding proteins"/>
    <property type="match status" value="1"/>
</dbReference>
<comment type="caution">
    <text evidence="9">The sequence shown here is derived from an EMBL/GenBank/DDBJ whole genome shotgun (WGS) entry which is preliminary data.</text>
</comment>
<dbReference type="InterPro" id="IPR042242">
    <property type="entry name" value="RecO_C"/>
</dbReference>
<dbReference type="InterPro" id="IPR022572">
    <property type="entry name" value="DNA_rep/recomb_RecO_N"/>
</dbReference>
<gene>
    <name evidence="7 9" type="primary">recO</name>
    <name evidence="9" type="ORF">VB738_09815</name>
</gene>
<dbReference type="Gene3D" id="1.20.1440.120">
    <property type="entry name" value="Recombination protein O, C-terminal domain"/>
    <property type="match status" value="1"/>
</dbReference>
<proteinExistence type="inferred from homology"/>
<name>A0ABU5RUX6_9CYAN</name>
<dbReference type="PANTHER" id="PTHR33991:SF1">
    <property type="entry name" value="DNA REPAIR PROTEIN RECO"/>
    <property type="match status" value="1"/>
</dbReference>
<accession>A0ABU5RUX6</accession>
<evidence type="ECO:0000313" key="9">
    <source>
        <dbReference type="EMBL" id="MEA5391551.1"/>
    </source>
</evidence>
<keyword evidence="10" id="KW-1185">Reference proteome</keyword>
<evidence type="ECO:0000259" key="8">
    <source>
        <dbReference type="Pfam" id="PF11967"/>
    </source>
</evidence>
<evidence type="ECO:0000313" key="10">
    <source>
        <dbReference type="Proteomes" id="UP001304461"/>
    </source>
</evidence>